<dbReference type="Gene3D" id="3.90.950.10">
    <property type="match status" value="1"/>
</dbReference>
<name>A0A098E627_9ZZZZ</name>
<dbReference type="NCBIfam" id="NF011396">
    <property type="entry name" value="PRK14821.1"/>
    <property type="match status" value="1"/>
</dbReference>
<dbReference type="GO" id="GO:0047429">
    <property type="term" value="F:nucleoside triphosphate diphosphatase activity"/>
    <property type="evidence" value="ECO:0007669"/>
    <property type="project" value="InterPro"/>
</dbReference>
<dbReference type="CDD" id="cd00515">
    <property type="entry name" value="HAM1"/>
    <property type="match status" value="1"/>
</dbReference>
<accession>A0A098E627</accession>
<protein>
    <submittedName>
        <fullName evidence="3">Non-canonical purine NTP pyrophosphatase</fullName>
        <ecNumber evidence="3">3.6.1.19</ecNumber>
    </submittedName>
</protein>
<organism evidence="3">
    <name type="scientific">groundwater metagenome</name>
    <dbReference type="NCBI Taxonomy" id="717931"/>
    <lineage>
        <taxon>unclassified sequences</taxon>
        <taxon>metagenomes</taxon>
        <taxon>ecological metagenomes</taxon>
    </lineage>
</organism>
<sequence length="194" mass="22349">MIVLFSTTNKHKIREANETGKIYGIEFEQININYPEIRDEKFENIASEGVKYVYEKIKKQVIVEDSGIIIDALNSFPGTFSAYVEKKLGNKGILNLMRDVEERNRTARYISAVAFFDGKILKTFVGTVEGKISTWERGSGGFGYDPLFIPNGYKETFGENPEPKKEISHRRKSVETFCKFYVEYNEIKQDDEKV</sequence>
<dbReference type="GO" id="GO:0005737">
    <property type="term" value="C:cytoplasm"/>
    <property type="evidence" value="ECO:0007669"/>
    <property type="project" value="TreeGrafter"/>
</dbReference>
<keyword evidence="2 3" id="KW-0378">Hydrolase</keyword>
<evidence type="ECO:0000256" key="2">
    <source>
        <dbReference type="ARBA" id="ARBA00022801"/>
    </source>
</evidence>
<evidence type="ECO:0000256" key="1">
    <source>
        <dbReference type="ARBA" id="ARBA00008023"/>
    </source>
</evidence>
<dbReference type="SUPFAM" id="SSF52972">
    <property type="entry name" value="ITPase-like"/>
    <property type="match status" value="1"/>
</dbReference>
<reference evidence="3" key="1">
    <citation type="submission" date="2014-09" db="EMBL/GenBank/DDBJ databases">
        <authorList>
            <person name="Probst J Alexander"/>
        </authorList>
    </citation>
    <scope>NUCLEOTIDE SEQUENCE</scope>
</reference>
<dbReference type="Pfam" id="PF01725">
    <property type="entry name" value="Ham1p_like"/>
    <property type="match status" value="1"/>
</dbReference>
<dbReference type="EC" id="3.6.1.19" evidence="3"/>
<dbReference type="AlphaFoldDB" id="A0A098E627"/>
<dbReference type="InterPro" id="IPR029001">
    <property type="entry name" value="ITPase-like_fam"/>
</dbReference>
<dbReference type="InterPro" id="IPR002637">
    <property type="entry name" value="RdgB/HAM1"/>
</dbReference>
<proteinExistence type="inferred from homology"/>
<evidence type="ECO:0000313" key="3">
    <source>
        <dbReference type="EMBL" id="CEG11272.1"/>
    </source>
</evidence>
<comment type="similarity">
    <text evidence="1">Belongs to the HAM1 NTPase family.</text>
</comment>
<gene>
    <name evidence="3" type="ORF">MSIBF_A1360002</name>
</gene>
<dbReference type="PANTHER" id="PTHR11067">
    <property type="entry name" value="INOSINE TRIPHOSPHATE PYROPHOSPHATASE/HAM1 PROTEIN"/>
    <property type="match status" value="1"/>
</dbReference>
<dbReference type="PANTHER" id="PTHR11067:SF9">
    <property type="entry name" value="INOSINE TRIPHOSPHATE PYROPHOSPHATASE"/>
    <property type="match status" value="1"/>
</dbReference>
<dbReference type="EMBL" id="CCXY01000042">
    <property type="protein sequence ID" value="CEG11272.1"/>
    <property type="molecule type" value="Genomic_DNA"/>
</dbReference>
<dbReference type="GO" id="GO:0009143">
    <property type="term" value="P:nucleoside triphosphate catabolic process"/>
    <property type="evidence" value="ECO:0007669"/>
    <property type="project" value="InterPro"/>
</dbReference>
<dbReference type="NCBIfam" id="TIGR00042">
    <property type="entry name" value="RdgB/HAM1 family non-canonical purine NTP pyrophosphatase"/>
    <property type="match status" value="1"/>
</dbReference>